<protein>
    <recommendedName>
        <fullName evidence="4">Retrotransposon gag domain-containing protein</fullName>
    </recommendedName>
</protein>
<evidence type="ECO:0000256" key="1">
    <source>
        <dbReference type="SAM" id="MobiDB-lite"/>
    </source>
</evidence>
<organism evidence="2 3">
    <name type="scientific">Olea europaea subsp. europaea</name>
    <dbReference type="NCBI Taxonomy" id="158383"/>
    <lineage>
        <taxon>Eukaryota</taxon>
        <taxon>Viridiplantae</taxon>
        <taxon>Streptophyta</taxon>
        <taxon>Embryophyta</taxon>
        <taxon>Tracheophyta</taxon>
        <taxon>Spermatophyta</taxon>
        <taxon>Magnoliopsida</taxon>
        <taxon>eudicotyledons</taxon>
        <taxon>Gunneridae</taxon>
        <taxon>Pentapetalae</taxon>
        <taxon>asterids</taxon>
        <taxon>lamiids</taxon>
        <taxon>Lamiales</taxon>
        <taxon>Oleaceae</taxon>
        <taxon>Oleeae</taxon>
        <taxon>Olea</taxon>
    </lineage>
</organism>
<keyword evidence="3" id="KW-1185">Reference proteome</keyword>
<feature type="region of interest" description="Disordered" evidence="1">
    <location>
        <begin position="237"/>
        <end position="312"/>
    </location>
</feature>
<dbReference type="Proteomes" id="UP000594638">
    <property type="component" value="Unassembled WGS sequence"/>
</dbReference>
<feature type="compositionally biased region" description="Low complexity" evidence="1">
    <location>
        <begin position="237"/>
        <end position="255"/>
    </location>
</feature>
<accession>A0A8S0RC76</accession>
<dbReference type="Gramene" id="OE9A058614T1">
    <property type="protein sequence ID" value="OE9A058614C1"/>
    <property type="gene ID" value="OE9A058614"/>
</dbReference>
<proteinExistence type="predicted"/>
<reference evidence="2 3" key="1">
    <citation type="submission" date="2019-12" db="EMBL/GenBank/DDBJ databases">
        <authorList>
            <person name="Alioto T."/>
            <person name="Alioto T."/>
            <person name="Gomez Garrido J."/>
        </authorList>
    </citation>
    <scope>NUCLEOTIDE SEQUENCE [LARGE SCALE GENOMIC DNA]</scope>
</reference>
<gene>
    <name evidence="2" type="ORF">OLEA9_A058614</name>
</gene>
<evidence type="ECO:0000313" key="3">
    <source>
        <dbReference type="Proteomes" id="UP000594638"/>
    </source>
</evidence>
<name>A0A8S0RC76_OLEEU</name>
<feature type="compositionally biased region" description="Basic and acidic residues" evidence="1">
    <location>
        <begin position="291"/>
        <end position="305"/>
    </location>
</feature>
<dbReference type="AlphaFoldDB" id="A0A8S0RC76"/>
<feature type="non-terminal residue" evidence="2">
    <location>
        <position position="312"/>
    </location>
</feature>
<evidence type="ECO:0008006" key="4">
    <source>
        <dbReference type="Google" id="ProtNLM"/>
    </source>
</evidence>
<sequence length="312" mass="35029">MDETISKLSESISQQAAMALINLKLPSFSGAPDQEINSFLRDFKAATLTLNDELRCLALHRSLTGPARVWAKSTIKDDLDVGDWESAKTKLRQRFLPPGEDLRLLSKLSKMKYDSSEMTLSSYVEVYANLFGKVHKRAPDSDIIGHLRLNLPPEILKHLNVLSSTWTNLTSFKDFIALVTRVERDILPYEVKPKHDDNQNVAALTAAIKELKETVTAQKNALAEASKPVEVVAAIASNSNSQQRNQGQNRYNNQSRNKRNYQDNGQQGNSGGYRKRFSPPRSDANQTQESESSKELFRKYEEEHGPVPGPCK</sequence>
<dbReference type="EMBL" id="CACTIH010002449">
    <property type="protein sequence ID" value="CAA2976480.1"/>
    <property type="molecule type" value="Genomic_DNA"/>
</dbReference>
<comment type="caution">
    <text evidence="2">The sequence shown here is derived from an EMBL/GenBank/DDBJ whole genome shotgun (WGS) entry which is preliminary data.</text>
</comment>
<evidence type="ECO:0000313" key="2">
    <source>
        <dbReference type="EMBL" id="CAA2976480.1"/>
    </source>
</evidence>